<evidence type="ECO:0000259" key="1">
    <source>
        <dbReference type="Pfam" id="PF24705"/>
    </source>
</evidence>
<dbReference type="EMBL" id="POSP01000003">
    <property type="protein sequence ID" value="PND39085.1"/>
    <property type="molecule type" value="Genomic_DNA"/>
</dbReference>
<gene>
    <name evidence="2" type="ORF">C1O66_17175</name>
</gene>
<dbReference type="OrthoDB" id="1149888at2"/>
<reference evidence="2 3" key="1">
    <citation type="submission" date="2018-01" db="EMBL/GenBank/DDBJ databases">
        <title>Draft genome sequence of Paucibacter aquatile CR182 isolated from freshwater of the Nakdong River.</title>
        <authorList>
            <person name="Choi A."/>
            <person name="Chung E.J."/>
        </authorList>
    </citation>
    <scope>NUCLEOTIDE SEQUENCE [LARGE SCALE GENOMIC DNA]</scope>
    <source>
        <strain evidence="2 3">CR182</strain>
    </source>
</reference>
<feature type="domain" description="DUF7668" evidence="1">
    <location>
        <begin position="34"/>
        <end position="132"/>
    </location>
</feature>
<sequence>MNVSEIQDFVPAVKDLASERPIPSAWRPVLKQIVSDLAQHDYQLSKGIAEVAPVSAETADQIRNYVASYGATLTELPDETWISSVCMWNGKRWDALIDLWTLGEGRSDLLLAVQVTESEHGFAYAVYMVYVP</sequence>
<dbReference type="Pfam" id="PF24705">
    <property type="entry name" value="DUF7668"/>
    <property type="match status" value="1"/>
</dbReference>
<protein>
    <recommendedName>
        <fullName evidence="1">DUF7668 domain-containing protein</fullName>
    </recommendedName>
</protein>
<dbReference type="Proteomes" id="UP000235916">
    <property type="component" value="Unassembled WGS sequence"/>
</dbReference>
<dbReference type="AlphaFoldDB" id="A0A2N8L047"/>
<comment type="caution">
    <text evidence="2">The sequence shown here is derived from an EMBL/GenBank/DDBJ whole genome shotgun (WGS) entry which is preliminary data.</text>
</comment>
<accession>A0A2N8L047</accession>
<proteinExistence type="predicted"/>
<organism evidence="2 3">
    <name type="scientific">Kinneretia aquatilis</name>
    <dbReference type="NCBI Taxonomy" id="2070761"/>
    <lineage>
        <taxon>Bacteria</taxon>
        <taxon>Pseudomonadati</taxon>
        <taxon>Pseudomonadota</taxon>
        <taxon>Betaproteobacteria</taxon>
        <taxon>Burkholderiales</taxon>
        <taxon>Sphaerotilaceae</taxon>
        <taxon>Roseateles</taxon>
    </lineage>
</organism>
<evidence type="ECO:0000313" key="2">
    <source>
        <dbReference type="EMBL" id="PND39085.1"/>
    </source>
</evidence>
<evidence type="ECO:0000313" key="3">
    <source>
        <dbReference type="Proteomes" id="UP000235916"/>
    </source>
</evidence>
<keyword evidence="3" id="KW-1185">Reference proteome</keyword>
<dbReference type="InterPro" id="IPR056085">
    <property type="entry name" value="DUF7668"/>
</dbReference>
<name>A0A2N8L047_9BURK</name>